<dbReference type="InterPro" id="IPR009772">
    <property type="entry name" value="CDC123"/>
</dbReference>
<dbReference type="AlphaFoldDB" id="A0ABD1YX54"/>
<evidence type="ECO:0000313" key="4">
    <source>
        <dbReference type="Proteomes" id="UP001605036"/>
    </source>
</evidence>
<organism evidence="3 4">
    <name type="scientific">Riccia fluitans</name>
    <dbReference type="NCBI Taxonomy" id="41844"/>
    <lineage>
        <taxon>Eukaryota</taxon>
        <taxon>Viridiplantae</taxon>
        <taxon>Streptophyta</taxon>
        <taxon>Embryophyta</taxon>
        <taxon>Marchantiophyta</taxon>
        <taxon>Marchantiopsida</taxon>
        <taxon>Marchantiidae</taxon>
        <taxon>Marchantiales</taxon>
        <taxon>Ricciaceae</taxon>
        <taxon>Riccia</taxon>
    </lineage>
</organism>
<feature type="region of interest" description="Disordered" evidence="2">
    <location>
        <begin position="311"/>
        <end position="338"/>
    </location>
</feature>
<evidence type="ECO:0000256" key="1">
    <source>
        <dbReference type="ARBA" id="ARBA00011047"/>
    </source>
</evidence>
<gene>
    <name evidence="3" type="ORF">R1flu_005431</name>
</gene>
<name>A0ABD1YX54_9MARC</name>
<evidence type="ECO:0008006" key="5">
    <source>
        <dbReference type="Google" id="ProtNLM"/>
    </source>
</evidence>
<dbReference type="PANTHER" id="PTHR15323:SF6">
    <property type="entry name" value="CELL DIVISION CYCLE PROTEIN 123 HOMOLOG"/>
    <property type="match status" value="1"/>
</dbReference>
<dbReference type="EMBL" id="JBHFFA010000003">
    <property type="protein sequence ID" value="KAL2633952.1"/>
    <property type="molecule type" value="Genomic_DNA"/>
</dbReference>
<comment type="similarity">
    <text evidence="1">Belongs to the CDC123 family.</text>
</comment>
<comment type="caution">
    <text evidence="3">The sequence shown here is derived from an EMBL/GenBank/DDBJ whole genome shotgun (WGS) entry which is preliminary data.</text>
</comment>
<sequence>MKESDVLRCQIHEWYPRFRRVSLRTKIHVLPQSFVEYLLEDGGLFLPSSSEAMPVRTKVTCPELQSEDYEHWDEEDDDDQKPEVPAFPELEYEVKKSIEELGGAIFPKLNWTAPKDTTWIATSGSLRCNNFSEISLLLKASDSVTHDLQHAFDSCEDQTRSRPDVVVLALRKWFDLRPELEFRAFVFGGLLVGICQREVTGFYPSLAEKLQEYEELIFDFFLDEIREQFQAKDYTFDCYVTKDARVKLVDFNTWKGSTLPLLFTWDELEENFEKLRAIGLSSSLETTSFPAYADNYTFRLRLSDLGLESSGRECRGNGSTPNGGDNRTVSSTGDGELPVSDVDYRVEFRIVTSEGLVQPGLRIGTGIPIDFIDKGNWEEIIRKEEADEEARRDGSRPAGD</sequence>
<dbReference type="Pfam" id="PF07065">
    <property type="entry name" value="D123"/>
    <property type="match status" value="1"/>
</dbReference>
<keyword evidence="4" id="KW-1185">Reference proteome</keyword>
<evidence type="ECO:0000313" key="3">
    <source>
        <dbReference type="EMBL" id="KAL2633952.1"/>
    </source>
</evidence>
<reference evidence="3 4" key="1">
    <citation type="submission" date="2024-09" db="EMBL/GenBank/DDBJ databases">
        <title>Chromosome-scale assembly of Riccia fluitans.</title>
        <authorList>
            <person name="Paukszto L."/>
            <person name="Sawicki J."/>
            <person name="Karawczyk K."/>
            <person name="Piernik-Szablinska J."/>
            <person name="Szczecinska M."/>
            <person name="Mazdziarz M."/>
        </authorList>
    </citation>
    <scope>NUCLEOTIDE SEQUENCE [LARGE SCALE GENOMIC DNA]</scope>
    <source>
        <strain evidence="3">Rf_01</strain>
        <tissue evidence="3">Aerial parts of the thallus</tissue>
    </source>
</reference>
<dbReference type="PANTHER" id="PTHR15323">
    <property type="entry name" value="D123 PROTEIN"/>
    <property type="match status" value="1"/>
</dbReference>
<protein>
    <recommendedName>
        <fullName evidence="5">Cell division cycle protein 123</fullName>
    </recommendedName>
</protein>
<feature type="compositionally biased region" description="Polar residues" evidence="2">
    <location>
        <begin position="317"/>
        <end position="333"/>
    </location>
</feature>
<proteinExistence type="inferred from homology"/>
<evidence type="ECO:0000256" key="2">
    <source>
        <dbReference type="SAM" id="MobiDB-lite"/>
    </source>
</evidence>
<dbReference type="Proteomes" id="UP001605036">
    <property type="component" value="Unassembled WGS sequence"/>
</dbReference>
<accession>A0ABD1YX54</accession>